<protein>
    <recommendedName>
        <fullName evidence="3">F-box associated domain-containing protein</fullName>
    </recommendedName>
</protein>
<reference evidence="2" key="2">
    <citation type="submission" date="2013-12" db="EMBL/GenBank/DDBJ databases">
        <authorList>
            <person name="Yu Y."/>
            <person name="Lee S."/>
            <person name="de Baynast K."/>
            <person name="Wissotski M."/>
            <person name="Liu L."/>
            <person name="Talag J."/>
            <person name="Goicoechea J."/>
            <person name="Angelova A."/>
            <person name="Jetty R."/>
            <person name="Kudrna D."/>
            <person name="Golser W."/>
            <person name="Rivera L."/>
            <person name="Zhang J."/>
            <person name="Wing R."/>
        </authorList>
    </citation>
    <scope>NUCLEOTIDE SEQUENCE</scope>
</reference>
<proteinExistence type="predicted"/>
<evidence type="ECO:0008006" key="3">
    <source>
        <dbReference type="Google" id="ProtNLM"/>
    </source>
</evidence>
<dbReference type="EnsemblPlants" id="LPERR04G02490.1">
    <property type="protein sequence ID" value="LPERR04G02490.1"/>
    <property type="gene ID" value="LPERR04G02490"/>
</dbReference>
<dbReference type="Gramene" id="LPERR04G02490.1">
    <property type="protein sequence ID" value="LPERR04G02490.1"/>
    <property type="gene ID" value="LPERR04G02490"/>
</dbReference>
<reference evidence="1" key="3">
    <citation type="submission" date="2015-04" db="UniProtKB">
        <authorList>
            <consortium name="EnsemblPlants"/>
        </authorList>
    </citation>
    <scope>IDENTIFICATION</scope>
</reference>
<dbReference type="STRING" id="77586.A0A0D9W2J3"/>
<name>A0A0D9W2J3_9ORYZ</name>
<keyword evidence="2" id="KW-1185">Reference proteome</keyword>
<sequence>MLILLTYINGWCYFICNPTTRQYAQLLLYRSGQLVYEDLIPGDRHACYVYTLGSSDMPRCIGWPGAKGNIVPVLLHGSLHWYKITKGMILVFDTTAESFRYCLA</sequence>
<organism evidence="1 2">
    <name type="scientific">Leersia perrieri</name>
    <dbReference type="NCBI Taxonomy" id="77586"/>
    <lineage>
        <taxon>Eukaryota</taxon>
        <taxon>Viridiplantae</taxon>
        <taxon>Streptophyta</taxon>
        <taxon>Embryophyta</taxon>
        <taxon>Tracheophyta</taxon>
        <taxon>Spermatophyta</taxon>
        <taxon>Magnoliopsida</taxon>
        <taxon>Liliopsida</taxon>
        <taxon>Poales</taxon>
        <taxon>Poaceae</taxon>
        <taxon>BOP clade</taxon>
        <taxon>Oryzoideae</taxon>
        <taxon>Oryzeae</taxon>
        <taxon>Oryzinae</taxon>
        <taxon>Leersia</taxon>
    </lineage>
</organism>
<dbReference type="eggNOG" id="ENOG502T0XP">
    <property type="taxonomic scope" value="Eukaryota"/>
</dbReference>
<evidence type="ECO:0000313" key="1">
    <source>
        <dbReference type="EnsemblPlants" id="LPERR04G02490.1"/>
    </source>
</evidence>
<reference evidence="1 2" key="1">
    <citation type="submission" date="2012-08" db="EMBL/GenBank/DDBJ databases">
        <title>Oryza genome evolution.</title>
        <authorList>
            <person name="Wing R.A."/>
        </authorList>
    </citation>
    <scope>NUCLEOTIDE SEQUENCE</scope>
</reference>
<dbReference type="HOGENOM" id="CLU_2253997_0_0_1"/>
<dbReference type="Proteomes" id="UP000032180">
    <property type="component" value="Chromosome 4"/>
</dbReference>
<evidence type="ECO:0000313" key="2">
    <source>
        <dbReference type="Proteomes" id="UP000032180"/>
    </source>
</evidence>
<dbReference type="AlphaFoldDB" id="A0A0D9W2J3"/>
<accession>A0A0D9W2J3</accession>